<dbReference type="NCBIfam" id="NF003975">
    <property type="entry name" value="PRK05467.1-4"/>
    <property type="match status" value="1"/>
</dbReference>
<dbReference type="HAMAP" id="MF_00657">
    <property type="entry name" value="Hydroxyl_YbiX"/>
    <property type="match status" value="1"/>
</dbReference>
<dbReference type="GO" id="GO:0006974">
    <property type="term" value="P:DNA damage response"/>
    <property type="evidence" value="ECO:0007669"/>
    <property type="project" value="TreeGrafter"/>
</dbReference>
<sequence>MLLRLPTVLTSDEVRHARTLLDNAPWDDGRVTAGTQSAQVKNNRQLPQDHTITRELQAMVLEGLKRHKLFFTAALPQHVFPPLFNRYAGEANAFGNHIDNAVRFIHGSGERLRTDVSCTLFLSDPAEYDGGELVIEDTYGTQAVKLPAGDMVIYPSSSVHRVEPVTRGARLASFFWVQSMVRSDEQRRLLFDLDMSILNLREAHGDTPAVVRLTGTYHNLLRMWADA</sequence>
<proteinExistence type="inferred from homology"/>
<keyword evidence="3 7" id="KW-0847">Vitamin C</keyword>
<keyword evidence="10" id="KW-1185">Reference proteome</keyword>
<comment type="cofactor">
    <cofactor evidence="7">
        <name>Fe(2+)</name>
        <dbReference type="ChEBI" id="CHEBI:29033"/>
    </cofactor>
    <text evidence="7">Binds 1 Fe(2+) ion per subunit.</text>
</comment>
<dbReference type="Pfam" id="PF13640">
    <property type="entry name" value="2OG-FeII_Oxy_3"/>
    <property type="match status" value="1"/>
</dbReference>
<dbReference type="GO" id="GO:0031418">
    <property type="term" value="F:L-ascorbic acid binding"/>
    <property type="evidence" value="ECO:0007669"/>
    <property type="project" value="UniProtKB-KW"/>
</dbReference>
<evidence type="ECO:0000313" key="10">
    <source>
        <dbReference type="Proteomes" id="UP000035352"/>
    </source>
</evidence>
<evidence type="ECO:0000256" key="1">
    <source>
        <dbReference type="ARBA" id="ARBA00001961"/>
    </source>
</evidence>
<dbReference type="Gene3D" id="2.60.120.620">
    <property type="entry name" value="q2cbj1_9rhob like domain"/>
    <property type="match status" value="1"/>
</dbReference>
<keyword evidence="6 7" id="KW-0408">Iron</keyword>
<dbReference type="InterPro" id="IPR006620">
    <property type="entry name" value="Pro_4_hyd_alph"/>
</dbReference>
<dbReference type="STRING" id="413882.AAW51_0082"/>
<dbReference type="InterPro" id="IPR023550">
    <property type="entry name" value="PKHD_hydroxylase"/>
</dbReference>
<evidence type="ECO:0000256" key="6">
    <source>
        <dbReference type="ARBA" id="ARBA00023004"/>
    </source>
</evidence>
<name>A0A0G3BFR5_9BURK</name>
<dbReference type="Pfam" id="PF18331">
    <property type="entry name" value="PKHD_C"/>
    <property type="match status" value="1"/>
</dbReference>
<dbReference type="PANTHER" id="PTHR41536:SF1">
    <property type="entry name" value="PKHD-TYPE HYDROXYLASE YBIX"/>
    <property type="match status" value="1"/>
</dbReference>
<evidence type="ECO:0000256" key="7">
    <source>
        <dbReference type="HAMAP-Rule" id="MF_00657"/>
    </source>
</evidence>
<evidence type="ECO:0000256" key="4">
    <source>
        <dbReference type="ARBA" id="ARBA00022964"/>
    </source>
</evidence>
<dbReference type="InterPro" id="IPR044862">
    <property type="entry name" value="Pro_4_hyd_alph_FE2OG_OXY"/>
</dbReference>
<evidence type="ECO:0000259" key="8">
    <source>
        <dbReference type="PROSITE" id="PS51471"/>
    </source>
</evidence>
<dbReference type="AlphaFoldDB" id="A0A0G3BFR5"/>
<dbReference type="PANTHER" id="PTHR41536">
    <property type="entry name" value="PKHD-TYPE HYDROXYLASE YBIX"/>
    <property type="match status" value="1"/>
</dbReference>
<evidence type="ECO:0000313" key="9">
    <source>
        <dbReference type="EMBL" id="AKJ26773.1"/>
    </source>
</evidence>
<dbReference type="KEGG" id="pbh:AAW51_0082"/>
<dbReference type="OrthoDB" id="9812472at2"/>
<dbReference type="SMART" id="SM00702">
    <property type="entry name" value="P4Hc"/>
    <property type="match status" value="1"/>
</dbReference>
<dbReference type="PATRIC" id="fig|413882.6.peg.83"/>
<feature type="domain" description="Fe2OG dioxygenase" evidence="8">
    <location>
        <begin position="78"/>
        <end position="179"/>
    </location>
</feature>
<feature type="binding site" evidence="7">
    <location>
        <position position="160"/>
    </location>
    <ligand>
        <name>Fe cation</name>
        <dbReference type="ChEBI" id="CHEBI:24875"/>
    </ligand>
</feature>
<organism evidence="9 10">
    <name type="scientific">Caldimonas brevitalea</name>
    <dbReference type="NCBI Taxonomy" id="413882"/>
    <lineage>
        <taxon>Bacteria</taxon>
        <taxon>Pseudomonadati</taxon>
        <taxon>Pseudomonadota</taxon>
        <taxon>Betaproteobacteria</taxon>
        <taxon>Burkholderiales</taxon>
        <taxon>Sphaerotilaceae</taxon>
        <taxon>Caldimonas</taxon>
    </lineage>
</organism>
<feature type="binding site" evidence="7">
    <location>
        <position position="97"/>
    </location>
    <ligand>
        <name>Fe cation</name>
        <dbReference type="ChEBI" id="CHEBI:24875"/>
    </ligand>
</feature>
<evidence type="ECO:0000256" key="5">
    <source>
        <dbReference type="ARBA" id="ARBA00023002"/>
    </source>
</evidence>
<evidence type="ECO:0000256" key="2">
    <source>
        <dbReference type="ARBA" id="ARBA00022723"/>
    </source>
</evidence>
<dbReference type="Gene3D" id="4.10.860.20">
    <property type="entry name" value="Rabenosyn, Rab binding domain"/>
    <property type="match status" value="1"/>
</dbReference>
<dbReference type="GO" id="GO:0005506">
    <property type="term" value="F:iron ion binding"/>
    <property type="evidence" value="ECO:0007669"/>
    <property type="project" value="UniProtKB-UniRule"/>
</dbReference>
<dbReference type="PROSITE" id="PS51471">
    <property type="entry name" value="FE2OG_OXY"/>
    <property type="match status" value="1"/>
</dbReference>
<dbReference type="InterPro" id="IPR005123">
    <property type="entry name" value="Oxoglu/Fe-dep_dioxygenase_dom"/>
</dbReference>
<dbReference type="SUPFAM" id="SSF51197">
    <property type="entry name" value="Clavaminate synthase-like"/>
    <property type="match status" value="1"/>
</dbReference>
<gene>
    <name evidence="9" type="ORF">AAW51_0082</name>
</gene>
<keyword evidence="4 7" id="KW-0223">Dioxygenase</keyword>
<dbReference type="RefSeq" id="WP_047193041.1">
    <property type="nucleotide sequence ID" value="NZ_CP011371.1"/>
</dbReference>
<dbReference type="GO" id="GO:0016706">
    <property type="term" value="F:2-oxoglutarate-dependent dioxygenase activity"/>
    <property type="evidence" value="ECO:0007669"/>
    <property type="project" value="UniProtKB-UniRule"/>
</dbReference>
<feature type="binding site" evidence="7">
    <location>
        <position position="99"/>
    </location>
    <ligand>
        <name>Fe cation</name>
        <dbReference type="ChEBI" id="CHEBI:24875"/>
    </ligand>
</feature>
<comment type="cofactor">
    <cofactor evidence="1 7">
        <name>L-ascorbate</name>
        <dbReference type="ChEBI" id="CHEBI:38290"/>
    </cofactor>
</comment>
<dbReference type="EMBL" id="CP011371">
    <property type="protein sequence ID" value="AKJ26773.1"/>
    <property type="molecule type" value="Genomic_DNA"/>
</dbReference>
<dbReference type="Proteomes" id="UP000035352">
    <property type="component" value="Chromosome"/>
</dbReference>
<dbReference type="InterPro" id="IPR041097">
    <property type="entry name" value="PKHD_C"/>
</dbReference>
<dbReference type="GO" id="GO:0006879">
    <property type="term" value="P:intracellular iron ion homeostasis"/>
    <property type="evidence" value="ECO:0007669"/>
    <property type="project" value="TreeGrafter"/>
</dbReference>
<keyword evidence="5 7" id="KW-0560">Oxidoreductase</keyword>
<protein>
    <submittedName>
        <fullName evidence="9">PKHD-type hydroxylase</fullName>
    </submittedName>
</protein>
<dbReference type="NCBIfam" id="NF003974">
    <property type="entry name" value="PRK05467.1-3"/>
    <property type="match status" value="1"/>
</dbReference>
<evidence type="ECO:0000256" key="3">
    <source>
        <dbReference type="ARBA" id="ARBA00022896"/>
    </source>
</evidence>
<reference evidence="9 10" key="1">
    <citation type="submission" date="2015-05" db="EMBL/GenBank/DDBJ databases">
        <authorList>
            <person name="Tang B."/>
            <person name="Yu Y."/>
        </authorList>
    </citation>
    <scope>NUCLEOTIDE SEQUENCE [LARGE SCALE GENOMIC DNA]</scope>
    <source>
        <strain evidence="9 10">DSM 7029</strain>
    </source>
</reference>
<feature type="binding site" evidence="7">
    <location>
        <position position="170"/>
    </location>
    <ligand>
        <name>2-oxoglutarate</name>
        <dbReference type="ChEBI" id="CHEBI:16810"/>
    </ligand>
</feature>
<accession>A0A0G3BFR5</accession>
<keyword evidence="2 7" id="KW-0479">Metal-binding</keyword>